<dbReference type="Pfam" id="PF01852">
    <property type="entry name" value="START"/>
    <property type="match status" value="1"/>
</dbReference>
<dbReference type="GO" id="GO:0030301">
    <property type="term" value="P:cholesterol transport"/>
    <property type="evidence" value="ECO:0007669"/>
    <property type="project" value="TreeGrafter"/>
</dbReference>
<gene>
    <name evidence="2" type="ORF">R5R35_002690</name>
</gene>
<name>A0AAN9WNH5_9ORTH</name>
<dbReference type="SMART" id="SM00234">
    <property type="entry name" value="START"/>
    <property type="match status" value="1"/>
</dbReference>
<sequence>MSDAEQEAGIVARLRRRGEQALAHARELLRSSEWRVDAEEARTGDRVQSAHVAGVGRVFLLTAMYDCTADELWKILCEDIDKLPKWSSLFSKACHLQTLDEQTDVMYHETAGRGAGLISPRDWVSLRHWERRRDSFQSAAVSVDFPLGHDILKRKNVRGETVISLYSVQPDEATARTRLHFLSCCRLGGWLPQSAIERFYVPSYLDFAAHLRKHVRK</sequence>
<dbReference type="AlphaFoldDB" id="A0AAN9WNH5"/>
<dbReference type="InterPro" id="IPR023393">
    <property type="entry name" value="START-like_dom_sf"/>
</dbReference>
<dbReference type="GO" id="GO:0005765">
    <property type="term" value="C:lysosomal membrane"/>
    <property type="evidence" value="ECO:0007669"/>
    <property type="project" value="TreeGrafter"/>
</dbReference>
<dbReference type="InterPro" id="IPR051869">
    <property type="entry name" value="STARD3"/>
</dbReference>
<dbReference type="PRINTS" id="PR00978">
    <property type="entry name" value="STARPROTEIN"/>
</dbReference>
<dbReference type="Gene3D" id="3.30.530.20">
    <property type="match status" value="1"/>
</dbReference>
<dbReference type="PANTHER" id="PTHR46121:SF1">
    <property type="entry name" value="STARD3 N-TERMINAL-LIKE PROTEIN"/>
    <property type="match status" value="1"/>
</dbReference>
<dbReference type="GO" id="GO:0031902">
    <property type="term" value="C:late endosome membrane"/>
    <property type="evidence" value="ECO:0007669"/>
    <property type="project" value="TreeGrafter"/>
</dbReference>
<dbReference type="PROSITE" id="PS50848">
    <property type="entry name" value="START"/>
    <property type="match status" value="1"/>
</dbReference>
<dbReference type="GO" id="GO:0015485">
    <property type="term" value="F:cholesterol binding"/>
    <property type="evidence" value="ECO:0007669"/>
    <property type="project" value="TreeGrafter"/>
</dbReference>
<dbReference type="InterPro" id="IPR000799">
    <property type="entry name" value="StAR-like"/>
</dbReference>
<reference evidence="2 3" key="1">
    <citation type="submission" date="2024-03" db="EMBL/GenBank/DDBJ databases">
        <title>The genome assembly and annotation of the cricket Gryllus longicercus Weissman &amp; Gray.</title>
        <authorList>
            <person name="Szrajer S."/>
            <person name="Gray D."/>
            <person name="Ylla G."/>
        </authorList>
    </citation>
    <scope>NUCLEOTIDE SEQUENCE [LARGE SCALE GENOMIC DNA]</scope>
    <source>
        <strain evidence="2">DAG 2021-001</strain>
        <tissue evidence="2">Whole body minus gut</tissue>
    </source>
</reference>
<dbReference type="GO" id="GO:0140284">
    <property type="term" value="C:endoplasmic reticulum-endosome membrane contact site"/>
    <property type="evidence" value="ECO:0007669"/>
    <property type="project" value="TreeGrafter"/>
</dbReference>
<comment type="caution">
    <text evidence="2">The sequence shown here is derived from an EMBL/GenBank/DDBJ whole genome shotgun (WGS) entry which is preliminary data.</text>
</comment>
<proteinExistence type="predicted"/>
<accession>A0AAN9WNH5</accession>
<evidence type="ECO:0000259" key="1">
    <source>
        <dbReference type="PROSITE" id="PS50848"/>
    </source>
</evidence>
<dbReference type="EMBL" id="JAZDUA010000021">
    <property type="protein sequence ID" value="KAK7872703.1"/>
    <property type="molecule type" value="Genomic_DNA"/>
</dbReference>
<evidence type="ECO:0000313" key="3">
    <source>
        <dbReference type="Proteomes" id="UP001378592"/>
    </source>
</evidence>
<keyword evidence="3" id="KW-1185">Reference proteome</keyword>
<feature type="domain" description="START" evidence="1">
    <location>
        <begin position="34"/>
        <end position="217"/>
    </location>
</feature>
<dbReference type="SUPFAM" id="SSF55961">
    <property type="entry name" value="Bet v1-like"/>
    <property type="match status" value="1"/>
</dbReference>
<dbReference type="PANTHER" id="PTHR46121">
    <property type="entry name" value="STEROIDOGENIC ACUTE REGULATORY PROTEIN-LIKE"/>
    <property type="match status" value="1"/>
</dbReference>
<dbReference type="GO" id="GO:0005789">
    <property type="term" value="C:endoplasmic reticulum membrane"/>
    <property type="evidence" value="ECO:0007669"/>
    <property type="project" value="TreeGrafter"/>
</dbReference>
<dbReference type="Proteomes" id="UP001378592">
    <property type="component" value="Unassembled WGS sequence"/>
</dbReference>
<organism evidence="2 3">
    <name type="scientific">Gryllus longicercus</name>
    <dbReference type="NCBI Taxonomy" id="2509291"/>
    <lineage>
        <taxon>Eukaryota</taxon>
        <taxon>Metazoa</taxon>
        <taxon>Ecdysozoa</taxon>
        <taxon>Arthropoda</taxon>
        <taxon>Hexapoda</taxon>
        <taxon>Insecta</taxon>
        <taxon>Pterygota</taxon>
        <taxon>Neoptera</taxon>
        <taxon>Polyneoptera</taxon>
        <taxon>Orthoptera</taxon>
        <taxon>Ensifera</taxon>
        <taxon>Gryllidea</taxon>
        <taxon>Grylloidea</taxon>
        <taxon>Gryllidae</taxon>
        <taxon>Gryllinae</taxon>
        <taxon>Gryllus</taxon>
    </lineage>
</organism>
<dbReference type="GO" id="GO:0099044">
    <property type="term" value="P:vesicle tethering to endoplasmic reticulum"/>
    <property type="evidence" value="ECO:0007669"/>
    <property type="project" value="TreeGrafter"/>
</dbReference>
<protein>
    <recommendedName>
        <fullName evidence="1">START domain-containing protein</fullName>
    </recommendedName>
</protein>
<dbReference type="InterPro" id="IPR002913">
    <property type="entry name" value="START_lipid-bd_dom"/>
</dbReference>
<evidence type="ECO:0000313" key="2">
    <source>
        <dbReference type="EMBL" id="KAK7872703.1"/>
    </source>
</evidence>